<keyword evidence="7" id="KW-0235">DNA replication</keyword>
<evidence type="ECO:0000256" key="1">
    <source>
        <dbReference type="ARBA" id="ARBA00010555"/>
    </source>
</evidence>
<dbReference type="InterPro" id="IPR050535">
    <property type="entry name" value="DNA_Repair-Maintenance_Comp"/>
</dbReference>
<keyword evidence="6 7" id="KW-0269">Exonuclease</keyword>
<dbReference type="InterPro" id="IPR004843">
    <property type="entry name" value="Calcineurin-like_PHP"/>
</dbReference>
<dbReference type="RefSeq" id="WP_141808922.1">
    <property type="nucleotide sequence ID" value="NZ_VFPG01000001.1"/>
</dbReference>
<dbReference type="InterPro" id="IPR029052">
    <property type="entry name" value="Metallo-depent_PP-like"/>
</dbReference>
<dbReference type="InterPro" id="IPR004593">
    <property type="entry name" value="SbcD"/>
</dbReference>
<dbReference type="GO" id="GO:0006260">
    <property type="term" value="P:DNA replication"/>
    <property type="evidence" value="ECO:0007669"/>
    <property type="project" value="UniProtKB-KW"/>
</dbReference>
<proteinExistence type="inferred from homology"/>
<evidence type="ECO:0000256" key="5">
    <source>
        <dbReference type="ARBA" id="ARBA00022801"/>
    </source>
</evidence>
<dbReference type="Pfam" id="PF12320">
    <property type="entry name" value="SbcD_C"/>
    <property type="match status" value="1"/>
</dbReference>
<dbReference type="PANTHER" id="PTHR30337">
    <property type="entry name" value="COMPONENT OF ATP-DEPENDENT DSDNA EXONUCLEASE"/>
    <property type="match status" value="1"/>
</dbReference>
<evidence type="ECO:0000313" key="10">
    <source>
        <dbReference type="EMBL" id="TQM30676.1"/>
    </source>
</evidence>
<keyword evidence="11" id="KW-1185">Reference proteome</keyword>
<name>A0A543FA18_9NOCA</name>
<evidence type="ECO:0000259" key="8">
    <source>
        <dbReference type="Pfam" id="PF00149"/>
    </source>
</evidence>
<gene>
    <name evidence="7" type="primary">sbcD</name>
    <name evidence="10" type="ORF">FB390_2311</name>
</gene>
<comment type="function">
    <text evidence="7">SbcCD cleaves DNA hairpin structures. These structures can inhibit DNA replication and are intermediates in certain DNA recombination reactions. The complex acts as a 3'-&gt;5' double strand exonuclease that can open hairpins. It also has a 5' single-strand endonuclease activity.</text>
</comment>
<protein>
    <recommendedName>
        <fullName evidence="3 7">Nuclease SbcCD subunit D</fullName>
    </recommendedName>
</protein>
<dbReference type="Pfam" id="PF00149">
    <property type="entry name" value="Metallophos"/>
    <property type="match status" value="1"/>
</dbReference>
<sequence>MRMLHTSDWHIGRTFHGVDLLADQARSLAAIAELVAAESVDVVVVPGDVYDRSIPSADAIAVCNRGFEAIRAAGAVIVATSGNHDSPARLGAGASFAAAGGLHLRTTVADSDRPVLLADEHGEVACYGIPYLEPEITRAELGVPQARSHAEILAAAMSRIRADIATRPGARTVVLAHAFVVGGAATGSERSISVGGVETVPLAEFDGIDYVALGHLHSPQTLSESVRYSGSPLPYSFAESSHRKAVWIVDLDADGLSSVQRRDLPVVRGLSRLTGTLDELLADQAHEAAVDHYVSATLVDQTRPIDALRKLRERFPHAVHVEWMRPDGSPELRYRERVHGRRDTEVAQSFLTDVRGAPSAGEMKWIERALAAAVAEPERVSAAPAQLPLAGELSA</sequence>
<evidence type="ECO:0000256" key="6">
    <source>
        <dbReference type="ARBA" id="ARBA00022839"/>
    </source>
</evidence>
<keyword evidence="7" id="KW-0255">Endonuclease</keyword>
<feature type="domain" description="Calcineurin-like phosphoesterase" evidence="8">
    <location>
        <begin position="1"/>
        <end position="219"/>
    </location>
</feature>
<comment type="subunit">
    <text evidence="2 7">Heterodimer of SbcC and SbcD.</text>
</comment>
<evidence type="ECO:0000256" key="4">
    <source>
        <dbReference type="ARBA" id="ARBA00022722"/>
    </source>
</evidence>
<dbReference type="OrthoDB" id="9773856at2"/>
<keyword evidence="4 7" id="KW-0540">Nuclease</keyword>
<evidence type="ECO:0000313" key="11">
    <source>
        <dbReference type="Proteomes" id="UP000316331"/>
    </source>
</evidence>
<dbReference type="SUPFAM" id="SSF56300">
    <property type="entry name" value="Metallo-dependent phosphatases"/>
    <property type="match status" value="1"/>
</dbReference>
<accession>A0A543FA18</accession>
<dbReference type="PANTHER" id="PTHR30337:SF0">
    <property type="entry name" value="NUCLEASE SBCCD SUBUNIT D"/>
    <property type="match status" value="1"/>
</dbReference>
<dbReference type="InterPro" id="IPR041796">
    <property type="entry name" value="Mre11_N"/>
</dbReference>
<dbReference type="AlphaFoldDB" id="A0A543FA18"/>
<dbReference type="GO" id="GO:0006310">
    <property type="term" value="P:DNA recombination"/>
    <property type="evidence" value="ECO:0007669"/>
    <property type="project" value="UniProtKB-KW"/>
</dbReference>
<dbReference type="CDD" id="cd00840">
    <property type="entry name" value="MPP_Mre11_N"/>
    <property type="match status" value="1"/>
</dbReference>
<keyword evidence="7" id="KW-0233">DNA recombination</keyword>
<evidence type="ECO:0000256" key="3">
    <source>
        <dbReference type="ARBA" id="ARBA00013365"/>
    </source>
</evidence>
<dbReference type="NCBIfam" id="TIGR00619">
    <property type="entry name" value="sbcd"/>
    <property type="match status" value="1"/>
</dbReference>
<comment type="caution">
    <text evidence="10">The sequence shown here is derived from an EMBL/GenBank/DDBJ whole genome shotgun (WGS) entry which is preliminary data.</text>
</comment>
<dbReference type="GO" id="GO:0008408">
    <property type="term" value="F:3'-5' exonuclease activity"/>
    <property type="evidence" value="ECO:0007669"/>
    <property type="project" value="InterPro"/>
</dbReference>
<reference evidence="10 11" key="1">
    <citation type="submission" date="2019-06" db="EMBL/GenBank/DDBJ databases">
        <title>Sequencing the genomes of 1000 actinobacteria strains.</title>
        <authorList>
            <person name="Klenk H.-P."/>
        </authorList>
    </citation>
    <scope>NUCLEOTIDE SEQUENCE [LARGE SCALE GENOMIC DNA]</scope>
    <source>
        <strain evidence="10 11">DSM 103495</strain>
    </source>
</reference>
<dbReference type="EMBL" id="VFPG01000001">
    <property type="protein sequence ID" value="TQM30676.1"/>
    <property type="molecule type" value="Genomic_DNA"/>
</dbReference>
<dbReference type="InterPro" id="IPR026843">
    <property type="entry name" value="SbcD_C"/>
</dbReference>
<dbReference type="GO" id="GO:0004519">
    <property type="term" value="F:endonuclease activity"/>
    <property type="evidence" value="ECO:0007669"/>
    <property type="project" value="UniProtKB-KW"/>
</dbReference>
<feature type="domain" description="Nuclease SbcCD subunit D C-terminal" evidence="9">
    <location>
        <begin position="268"/>
        <end position="353"/>
    </location>
</feature>
<evidence type="ECO:0000259" key="9">
    <source>
        <dbReference type="Pfam" id="PF12320"/>
    </source>
</evidence>
<organism evidence="10 11">
    <name type="scientific">Nocardia bhagyanarayanae</name>
    <dbReference type="NCBI Taxonomy" id="1215925"/>
    <lineage>
        <taxon>Bacteria</taxon>
        <taxon>Bacillati</taxon>
        <taxon>Actinomycetota</taxon>
        <taxon>Actinomycetes</taxon>
        <taxon>Mycobacteriales</taxon>
        <taxon>Nocardiaceae</taxon>
        <taxon>Nocardia</taxon>
    </lineage>
</organism>
<keyword evidence="5 7" id="KW-0378">Hydrolase</keyword>
<comment type="similarity">
    <text evidence="1 7">Belongs to the SbcD family.</text>
</comment>
<evidence type="ECO:0000256" key="7">
    <source>
        <dbReference type="RuleBase" id="RU363069"/>
    </source>
</evidence>
<evidence type="ECO:0000256" key="2">
    <source>
        <dbReference type="ARBA" id="ARBA00011322"/>
    </source>
</evidence>
<dbReference type="Gene3D" id="3.60.21.10">
    <property type="match status" value="1"/>
</dbReference>
<dbReference type="Proteomes" id="UP000316331">
    <property type="component" value="Unassembled WGS sequence"/>
</dbReference>